<evidence type="ECO:0000313" key="3">
    <source>
        <dbReference type="Proteomes" id="UP000023430"/>
    </source>
</evidence>
<dbReference type="Proteomes" id="UP000023430">
    <property type="component" value="Unassembled WGS sequence"/>
</dbReference>
<feature type="chain" id="PRO_5004977744" evidence="1">
    <location>
        <begin position="29"/>
        <end position="52"/>
    </location>
</feature>
<dbReference type="AlphaFoldDB" id="X7FD97"/>
<comment type="caution">
    <text evidence="2">The sequence shown here is derived from an EMBL/GenBank/DDBJ whole genome shotgun (WGS) entry which is preliminary data.</text>
</comment>
<evidence type="ECO:0000313" key="2">
    <source>
        <dbReference type="EMBL" id="ETX30795.1"/>
    </source>
</evidence>
<feature type="signal peptide" evidence="1">
    <location>
        <begin position="1"/>
        <end position="28"/>
    </location>
</feature>
<sequence length="52" mass="5424">MKWQSSMKLLTLIQAAALVVLTVLGAYAASETSVETAADPACVTLSHDGCTR</sequence>
<evidence type="ECO:0000256" key="1">
    <source>
        <dbReference type="SAM" id="SignalP"/>
    </source>
</evidence>
<proteinExistence type="predicted"/>
<gene>
    <name evidence="2" type="ORF">RISW2_07505</name>
</gene>
<keyword evidence="3" id="KW-1185">Reference proteome</keyword>
<dbReference type="EMBL" id="JAME01000002">
    <property type="protein sequence ID" value="ETX30795.1"/>
    <property type="molecule type" value="Genomic_DNA"/>
</dbReference>
<protein>
    <submittedName>
        <fullName evidence="2">Uncharacterized protein</fullName>
    </submittedName>
</protein>
<keyword evidence="1" id="KW-0732">Signal</keyword>
<reference evidence="2 3" key="1">
    <citation type="submission" date="2014-01" db="EMBL/GenBank/DDBJ databases">
        <title>Roseivivax isoporae LMG 25204 Genome Sequencing.</title>
        <authorList>
            <person name="Lai Q."/>
            <person name="Li G."/>
            <person name="Shao Z."/>
        </authorList>
    </citation>
    <scope>NUCLEOTIDE SEQUENCE [LARGE SCALE GENOMIC DNA]</scope>
    <source>
        <strain evidence="2 3">LMG 25204</strain>
    </source>
</reference>
<name>X7FD97_9RHOB</name>
<organism evidence="2 3">
    <name type="scientific">Roseivivax isoporae LMG 25204</name>
    <dbReference type="NCBI Taxonomy" id="1449351"/>
    <lineage>
        <taxon>Bacteria</taxon>
        <taxon>Pseudomonadati</taxon>
        <taxon>Pseudomonadota</taxon>
        <taxon>Alphaproteobacteria</taxon>
        <taxon>Rhodobacterales</taxon>
        <taxon>Roseobacteraceae</taxon>
        <taxon>Roseivivax</taxon>
    </lineage>
</organism>
<accession>X7FD97</accession>